<dbReference type="EnsemblMetazoa" id="XM_016987784">
    <property type="protein sequence ID" value="XP_016843273"/>
    <property type="gene ID" value="LOC107981599"/>
</dbReference>
<feature type="region of interest" description="Disordered" evidence="1">
    <location>
        <begin position="1"/>
        <end position="43"/>
    </location>
</feature>
<evidence type="ECO:0000313" key="2">
    <source>
        <dbReference type="EnsemblMetazoa" id="XP_016843273"/>
    </source>
</evidence>
<keyword evidence="3" id="KW-1185">Reference proteome</keyword>
<dbReference type="InParanoid" id="A0A7M7ITI5"/>
<feature type="compositionally biased region" description="Acidic residues" evidence="1">
    <location>
        <begin position="27"/>
        <end position="40"/>
    </location>
</feature>
<dbReference type="Proteomes" id="UP000002358">
    <property type="component" value="Chromosome 2"/>
</dbReference>
<dbReference type="AlphaFoldDB" id="A0A7M7ITI5"/>
<accession>A0A7M7ITI5</accession>
<protein>
    <submittedName>
        <fullName evidence="2">Uncharacterized protein</fullName>
    </submittedName>
</protein>
<reference evidence="2" key="1">
    <citation type="submission" date="2021-01" db="UniProtKB">
        <authorList>
            <consortium name="EnsemblMetazoa"/>
        </authorList>
    </citation>
    <scope>IDENTIFICATION</scope>
</reference>
<gene>
    <name evidence="2" type="primary">107981599</name>
</gene>
<name>A0A7M7ITI5_NASVI</name>
<proteinExistence type="predicted"/>
<organism evidence="2 3">
    <name type="scientific">Nasonia vitripennis</name>
    <name type="common">Parasitic wasp</name>
    <dbReference type="NCBI Taxonomy" id="7425"/>
    <lineage>
        <taxon>Eukaryota</taxon>
        <taxon>Metazoa</taxon>
        <taxon>Ecdysozoa</taxon>
        <taxon>Arthropoda</taxon>
        <taxon>Hexapoda</taxon>
        <taxon>Insecta</taxon>
        <taxon>Pterygota</taxon>
        <taxon>Neoptera</taxon>
        <taxon>Endopterygota</taxon>
        <taxon>Hymenoptera</taxon>
        <taxon>Apocrita</taxon>
        <taxon>Proctotrupomorpha</taxon>
        <taxon>Chalcidoidea</taxon>
        <taxon>Pteromalidae</taxon>
        <taxon>Pteromalinae</taxon>
        <taxon>Nasonia</taxon>
    </lineage>
</organism>
<evidence type="ECO:0000313" key="3">
    <source>
        <dbReference type="Proteomes" id="UP000002358"/>
    </source>
</evidence>
<evidence type="ECO:0000256" key="1">
    <source>
        <dbReference type="SAM" id="MobiDB-lite"/>
    </source>
</evidence>
<feature type="region of interest" description="Disordered" evidence="1">
    <location>
        <begin position="90"/>
        <end position="145"/>
    </location>
</feature>
<feature type="compositionally biased region" description="Polar residues" evidence="1">
    <location>
        <begin position="99"/>
        <end position="108"/>
    </location>
</feature>
<dbReference type="KEGG" id="nvi:107981599"/>
<feature type="compositionally biased region" description="Basic and acidic residues" evidence="1">
    <location>
        <begin position="1"/>
        <end position="12"/>
    </location>
</feature>
<sequence>MSDHGGIDDELAHMAIENGGEGNGNDVEFDVPLSDEEMEEIPNPQPIIFNLNQQDHERGLQVQGLDNAVGEEALPDQRNARAQGIVEAQRHANPGLRNSVASRRQLQGQEYADVASGRRQPPGLINAAGRSGQPQGQGNPVAGGG</sequence>